<name>A0A395HLT4_ASPHC</name>
<dbReference type="Proteomes" id="UP000248961">
    <property type="component" value="Unassembled WGS sequence"/>
</dbReference>
<sequence>MDGLRSQDCRTARWSLACRSRSSVRRTRSFSRLDHTNHREASLHRSSVCCLRVPKLRVSEWERKRTRLDPRFDPISIHDATGLCSPILVLFLPSPLGDPNLIYLNLRLSFHYYCFFFLSFSVAGLVGRPSILIHPPSLLSPHPLPRAALHSPFLFLSPFFTPPAACPINLLHLHSLTFSVAGCHSLTLFVFSPSADLRQYLLNPARYTTLRTFSISTAHPYRDRFHGFSRLESQLRWSCSYPSRATSA</sequence>
<dbReference type="EMBL" id="KZ824337">
    <property type="protein sequence ID" value="RAL07234.1"/>
    <property type="molecule type" value="Genomic_DNA"/>
</dbReference>
<keyword evidence="3" id="KW-1185">Reference proteome</keyword>
<evidence type="ECO:0000313" key="3">
    <source>
        <dbReference type="Proteomes" id="UP000248961"/>
    </source>
</evidence>
<dbReference type="AlphaFoldDB" id="A0A395HLT4"/>
<gene>
    <name evidence="2" type="ORF">BO97DRAFT_265044</name>
</gene>
<evidence type="ECO:0000313" key="2">
    <source>
        <dbReference type="EMBL" id="RAL07234.1"/>
    </source>
</evidence>
<dbReference type="VEuPathDB" id="FungiDB:BO97DRAFT_265044"/>
<keyword evidence="1" id="KW-0472">Membrane</keyword>
<accession>A0A395HLT4</accession>
<proteinExistence type="predicted"/>
<reference evidence="2 3" key="1">
    <citation type="submission" date="2018-02" db="EMBL/GenBank/DDBJ databases">
        <title>The genomes of Aspergillus section Nigri reveals drivers in fungal speciation.</title>
        <authorList>
            <consortium name="DOE Joint Genome Institute"/>
            <person name="Vesth T.C."/>
            <person name="Nybo J."/>
            <person name="Theobald S."/>
            <person name="Brandl J."/>
            <person name="Frisvad J.C."/>
            <person name="Nielsen K.F."/>
            <person name="Lyhne E.K."/>
            <person name="Kogle M.E."/>
            <person name="Kuo A."/>
            <person name="Riley R."/>
            <person name="Clum A."/>
            <person name="Nolan M."/>
            <person name="Lipzen A."/>
            <person name="Salamov A."/>
            <person name="Henrissat B."/>
            <person name="Wiebenga A."/>
            <person name="De vries R.P."/>
            <person name="Grigoriev I.V."/>
            <person name="Mortensen U.H."/>
            <person name="Andersen M.R."/>
            <person name="Baker S.E."/>
        </authorList>
    </citation>
    <scope>NUCLEOTIDE SEQUENCE [LARGE SCALE GENOMIC DNA]</scope>
    <source>
        <strain evidence="2 3">CBS 101889</strain>
    </source>
</reference>
<dbReference type="GeneID" id="37195220"/>
<keyword evidence="1" id="KW-0812">Transmembrane</keyword>
<evidence type="ECO:0000256" key="1">
    <source>
        <dbReference type="SAM" id="Phobius"/>
    </source>
</evidence>
<keyword evidence="1" id="KW-1133">Transmembrane helix</keyword>
<organism evidence="2 3">
    <name type="scientific">Aspergillus homomorphus (strain CBS 101889)</name>
    <dbReference type="NCBI Taxonomy" id="1450537"/>
    <lineage>
        <taxon>Eukaryota</taxon>
        <taxon>Fungi</taxon>
        <taxon>Dikarya</taxon>
        <taxon>Ascomycota</taxon>
        <taxon>Pezizomycotina</taxon>
        <taxon>Eurotiomycetes</taxon>
        <taxon>Eurotiomycetidae</taxon>
        <taxon>Eurotiales</taxon>
        <taxon>Aspergillaceae</taxon>
        <taxon>Aspergillus</taxon>
        <taxon>Aspergillus subgen. Circumdati</taxon>
    </lineage>
</organism>
<feature type="transmembrane region" description="Helical" evidence="1">
    <location>
        <begin position="108"/>
        <end position="126"/>
    </location>
</feature>
<protein>
    <submittedName>
        <fullName evidence="2">Uncharacterized protein</fullName>
    </submittedName>
</protein>
<dbReference type="RefSeq" id="XP_025546388.1">
    <property type="nucleotide sequence ID" value="XM_025690931.1"/>
</dbReference>